<dbReference type="VEuPathDB" id="PiroplasmaDB:BOVATA_028640"/>
<evidence type="ECO:0000256" key="2">
    <source>
        <dbReference type="SAM" id="MobiDB-lite"/>
    </source>
</evidence>
<evidence type="ECO:0000259" key="3">
    <source>
        <dbReference type="SMART" id="SM00785"/>
    </source>
</evidence>
<sequence>MAVHRAVLKQKHKPFKNGKGNGVKPKRPSTTVGKDVALHRRDKKSRIVAKTKNLRSAIQYEAPRLVFVLPFHETANAHDFIHAAACQVSVESAKDVRSSPDGWTVSSPILLPASMLRDGLPRRVILFACPRSLSDILYAASVADVLVCLFRGSSNDDSAYDDFGYKALSVIRQQGVPPPVGVDLEIGLPGDRSASSALVRRYFFDELGSDKKFVSIKNIDDFAAAITAIGCVSLTGLTWRSGRSYLMSLDHSYDASTRQLSVVGYARGLGFSVRHPVHITGFGDFLVQRIELLSDSCPVKRSSAMESESVVEEMSDEIARELAQEVECLSNTMPRPSEMADGNDLLEDFEKCVRVGGVSDEDVDMHDGSGDEDGHGEDSGGEDIDTYFSNLEDLNPSQKRIEFEKRALEDLSFPDEVDTPVDVPARERFRKYRALRSIKEGAWDPYESLPSEYLQICEFENFRTTMAHSRKSVEMNCNRTGTSGRYVRLTLSNVPADCHERMCTTAGLSTGKTAKPLVLSVVFPFERKVSVLSMSVTRSFEGPDSIASKRDVLMYCGFRRFPARPIYSEDVAAEHGRFGTFCRFVHKGHTVVASIYGMALLPNTPVVSLDAADPSVMLYGGIVSGADPTRIVLKRIVLTGYPFRVHKRTAVVRYMFFSPRDVRYFRPAGLHTKRGLRGAIKEPLGTHGYMKCMFNDVIRQDDIVCLALFKRVYPKWHPQSWTVWLDQIDTQ</sequence>
<evidence type="ECO:0000256" key="1">
    <source>
        <dbReference type="ARBA" id="ARBA00038288"/>
    </source>
</evidence>
<dbReference type="GeneID" id="39875141"/>
<feature type="compositionally biased region" description="Basic residues" evidence="2">
    <location>
        <begin position="1"/>
        <end position="16"/>
    </location>
</feature>
<name>A0A2H6KEF1_9APIC</name>
<dbReference type="GO" id="GO:0000462">
    <property type="term" value="P:maturation of SSU-rRNA from tricistronic rRNA transcript (SSU-rRNA, 5.8S rRNA, LSU-rRNA)"/>
    <property type="evidence" value="ECO:0007669"/>
    <property type="project" value="TreeGrafter"/>
</dbReference>
<evidence type="ECO:0000313" key="5">
    <source>
        <dbReference type="EMBL" id="GBE61371.1"/>
    </source>
</evidence>
<feature type="domain" description="Ribosome biogenesis protein BMS1/TSR1 C-terminal" evidence="4">
    <location>
        <begin position="416"/>
        <end position="712"/>
    </location>
</feature>
<dbReference type="GO" id="GO:0034511">
    <property type="term" value="F:U3 snoRNA binding"/>
    <property type="evidence" value="ECO:0007669"/>
    <property type="project" value="TreeGrafter"/>
</dbReference>
<feature type="region of interest" description="Disordered" evidence="2">
    <location>
        <begin position="1"/>
        <end position="36"/>
    </location>
</feature>
<dbReference type="GO" id="GO:0005525">
    <property type="term" value="F:GTP binding"/>
    <property type="evidence" value="ECO:0007669"/>
    <property type="project" value="TreeGrafter"/>
</dbReference>
<dbReference type="InterPro" id="IPR039761">
    <property type="entry name" value="Bms1/Tsr1"/>
</dbReference>
<feature type="domain" description="AARP2CN" evidence="3">
    <location>
        <begin position="221"/>
        <end position="297"/>
    </location>
</feature>
<dbReference type="Proteomes" id="UP000236319">
    <property type="component" value="Unassembled WGS sequence"/>
</dbReference>
<protein>
    <submittedName>
        <fullName evidence="5">Ribosome biogenesis</fullName>
    </submittedName>
</protein>
<dbReference type="GO" id="GO:0030688">
    <property type="term" value="C:preribosome, small subunit precursor"/>
    <property type="evidence" value="ECO:0007669"/>
    <property type="project" value="TreeGrafter"/>
</dbReference>
<evidence type="ECO:0000313" key="6">
    <source>
        <dbReference type="Proteomes" id="UP000236319"/>
    </source>
</evidence>
<feature type="region of interest" description="Disordered" evidence="2">
    <location>
        <begin position="359"/>
        <end position="385"/>
    </location>
</feature>
<dbReference type="GO" id="GO:0003924">
    <property type="term" value="F:GTPase activity"/>
    <property type="evidence" value="ECO:0007669"/>
    <property type="project" value="TreeGrafter"/>
</dbReference>
<dbReference type="InterPro" id="IPR007034">
    <property type="entry name" value="BMS1_TSR1_C"/>
</dbReference>
<dbReference type="SMART" id="SM01362">
    <property type="entry name" value="DUF663"/>
    <property type="match status" value="1"/>
</dbReference>
<dbReference type="RefSeq" id="XP_028867614.1">
    <property type="nucleotide sequence ID" value="XM_029011781.1"/>
</dbReference>
<dbReference type="EMBL" id="BDSA01000003">
    <property type="protein sequence ID" value="GBE61371.1"/>
    <property type="molecule type" value="Genomic_DNA"/>
</dbReference>
<dbReference type="PANTHER" id="PTHR12858:SF1">
    <property type="entry name" value="PRE-RRNA-PROCESSING PROTEIN TSR1 HOMOLOG"/>
    <property type="match status" value="1"/>
</dbReference>
<dbReference type="OrthoDB" id="119302at2759"/>
<keyword evidence="6" id="KW-1185">Reference proteome</keyword>
<gene>
    <name evidence="5" type="ORF">BOVATA_028640</name>
</gene>
<reference evidence="5 6" key="1">
    <citation type="journal article" date="2017" name="BMC Genomics">
        <title>Whole-genome assembly of Babesia ovata and comparative genomics between closely related pathogens.</title>
        <authorList>
            <person name="Yamagishi J."/>
            <person name="Asada M."/>
            <person name="Hakimi H."/>
            <person name="Tanaka T.Q."/>
            <person name="Sugimoto C."/>
            <person name="Kawazu S."/>
        </authorList>
    </citation>
    <scope>NUCLEOTIDE SEQUENCE [LARGE SCALE GENOMIC DNA]</scope>
    <source>
        <strain evidence="5 6">Miyake</strain>
    </source>
</reference>
<dbReference type="PANTHER" id="PTHR12858">
    <property type="entry name" value="RIBOSOME BIOGENESIS PROTEIN"/>
    <property type="match status" value="1"/>
</dbReference>
<dbReference type="SMART" id="SM00785">
    <property type="entry name" value="AARP2CN"/>
    <property type="match status" value="1"/>
</dbReference>
<comment type="caution">
    <text evidence="5">The sequence shown here is derived from an EMBL/GenBank/DDBJ whole genome shotgun (WGS) entry which is preliminary data.</text>
</comment>
<dbReference type="InterPro" id="IPR012948">
    <property type="entry name" value="AARP2CN"/>
</dbReference>
<dbReference type="AlphaFoldDB" id="A0A2H6KEF1"/>
<dbReference type="Pfam" id="PF04950">
    <property type="entry name" value="RIBIOP_C"/>
    <property type="match status" value="1"/>
</dbReference>
<comment type="similarity">
    <text evidence="1">Belongs to the TRAFAC class translation factor GTPase superfamily. Bms1-like GTPase family. TSR1 subfamily.</text>
</comment>
<accession>A0A2H6KEF1</accession>
<feature type="compositionally biased region" description="Basic and acidic residues" evidence="2">
    <location>
        <begin position="365"/>
        <end position="378"/>
    </location>
</feature>
<dbReference type="GO" id="GO:0000479">
    <property type="term" value="P:endonucleolytic cleavage of tricistronic rRNA transcript (SSU-rRNA, 5.8S rRNA, LSU-rRNA)"/>
    <property type="evidence" value="ECO:0007669"/>
    <property type="project" value="TreeGrafter"/>
</dbReference>
<proteinExistence type="inferred from homology"/>
<evidence type="ECO:0000259" key="4">
    <source>
        <dbReference type="SMART" id="SM01362"/>
    </source>
</evidence>
<organism evidence="5 6">
    <name type="scientific">Babesia ovata</name>
    <dbReference type="NCBI Taxonomy" id="189622"/>
    <lineage>
        <taxon>Eukaryota</taxon>
        <taxon>Sar</taxon>
        <taxon>Alveolata</taxon>
        <taxon>Apicomplexa</taxon>
        <taxon>Aconoidasida</taxon>
        <taxon>Piroplasmida</taxon>
        <taxon>Babesiidae</taxon>
        <taxon>Babesia</taxon>
    </lineage>
</organism>
<dbReference type="GO" id="GO:0005634">
    <property type="term" value="C:nucleus"/>
    <property type="evidence" value="ECO:0007669"/>
    <property type="project" value="InterPro"/>
</dbReference>
<dbReference type="Pfam" id="PF08142">
    <property type="entry name" value="AARP2CN"/>
    <property type="match status" value="1"/>
</dbReference>